<accession>B0CN19</accession>
<gene>
    <name evidence="1" type="primary">sfmI</name>
</gene>
<name>B0CN19_STRLA</name>
<dbReference type="AlphaFoldDB" id="B0CN19"/>
<evidence type="ECO:0000313" key="1">
    <source>
        <dbReference type="EMBL" id="ABI22125.1"/>
    </source>
</evidence>
<protein>
    <submittedName>
        <fullName evidence="1">Uncharacterized protein sfmI</fullName>
    </submittedName>
</protein>
<sequence>MSVWHKIDDYLHLFSSPVLSFRDPDGFPFSLRCRPRQDRDTGLMVVRLPEGVPAAEGPAWLLWHSHDEEFGSLQALAVSGDLAAHGDGWSFRPRRVLPGPGLGPGGWAGVVEKIERDTARFLEERNLTAPQDIDWAALERIAESARKDNEERARAWAELP</sequence>
<reference evidence="1" key="1">
    <citation type="journal article" date="2008" name="J. Bacteriol.">
        <title>Characterization of the saframycin A gene cluster from Streptomyces lavendulae NRRL 11002 revealing a nonribosomal peptide synthetase system for assembling the unusual tetrapeptidyl skeleton in an iterative manner.</title>
        <authorList>
            <person name="Li L."/>
            <person name="Deng W."/>
            <person name="Song J."/>
            <person name="Ding W."/>
            <person name="Zhao Q.F."/>
            <person name="Peng C."/>
            <person name="Song W.W."/>
            <person name="Tang G.L."/>
            <person name="Liu W."/>
        </authorList>
    </citation>
    <scope>NUCLEOTIDE SEQUENCE</scope>
    <source>
        <strain evidence="1">NRRL 11002</strain>
    </source>
</reference>
<organism evidence="1">
    <name type="scientific">Streptomyces lavendulae</name>
    <dbReference type="NCBI Taxonomy" id="1914"/>
    <lineage>
        <taxon>Bacteria</taxon>
        <taxon>Bacillati</taxon>
        <taxon>Actinomycetota</taxon>
        <taxon>Actinomycetes</taxon>
        <taxon>Kitasatosporales</taxon>
        <taxon>Streptomycetaceae</taxon>
        <taxon>Streptomyces</taxon>
    </lineage>
</organism>
<dbReference type="EMBL" id="DQ838002">
    <property type="protein sequence ID" value="ABI22125.1"/>
    <property type="molecule type" value="Genomic_DNA"/>
</dbReference>
<proteinExistence type="predicted"/>